<protein>
    <submittedName>
        <fullName evidence="1 2">Uncharacterized protein</fullName>
    </submittedName>
</protein>
<dbReference type="EMBL" id="KB096742">
    <property type="protein sequence ID" value="ESO01893.1"/>
    <property type="molecule type" value="Genomic_DNA"/>
</dbReference>
<dbReference type="EnsemblMetazoa" id="HelroT161084">
    <property type="protein sequence ID" value="HelroP161084"/>
    <property type="gene ID" value="HelroG161084"/>
</dbReference>
<reference evidence="3" key="1">
    <citation type="submission" date="2012-12" db="EMBL/GenBank/DDBJ databases">
        <authorList>
            <person name="Hellsten U."/>
            <person name="Grimwood J."/>
            <person name="Chapman J.A."/>
            <person name="Shapiro H."/>
            <person name="Aerts A."/>
            <person name="Otillar R.P."/>
            <person name="Terry A.Y."/>
            <person name="Boore J.L."/>
            <person name="Simakov O."/>
            <person name="Marletaz F."/>
            <person name="Cho S.-J."/>
            <person name="Edsinger-Gonzales E."/>
            <person name="Havlak P."/>
            <person name="Kuo D.-H."/>
            <person name="Larsson T."/>
            <person name="Lv J."/>
            <person name="Arendt D."/>
            <person name="Savage R."/>
            <person name="Osoegawa K."/>
            <person name="de Jong P."/>
            <person name="Lindberg D.R."/>
            <person name="Seaver E.C."/>
            <person name="Weisblat D.A."/>
            <person name="Putnam N.H."/>
            <person name="Grigoriev I.V."/>
            <person name="Rokhsar D.S."/>
        </authorList>
    </citation>
    <scope>NUCLEOTIDE SEQUENCE</scope>
</reference>
<evidence type="ECO:0000313" key="2">
    <source>
        <dbReference type="EnsemblMetazoa" id="HelroP161084"/>
    </source>
</evidence>
<keyword evidence="3" id="KW-1185">Reference proteome</keyword>
<accession>T1ER32</accession>
<dbReference type="KEGG" id="hro:HELRODRAFT_161084"/>
<gene>
    <name evidence="2" type="primary">20199032</name>
    <name evidence="1" type="ORF">HELRODRAFT_161084</name>
</gene>
<evidence type="ECO:0000313" key="3">
    <source>
        <dbReference type="Proteomes" id="UP000015101"/>
    </source>
</evidence>
<dbReference type="AlphaFoldDB" id="T1ER32"/>
<sequence length="385" mass="43324">MTRRVSFLLFNEVEQTYQICNNVSEKGHPFKADGLVFNSSQKSQPSLERRSILKRSSNVVGNVDQMKFANQTKDNPKNTCNNHSTYTNTFTTKATSNKRRNSFNSSLLRCLQVATKDGNEDSDDGIDEITFPSHQSNNNIVTDFSANTTNNINKTSMHTSTSHNLEIIENIRHHNDDTHAREADQHCAEQSFAILTTNSYSVDHGMDLTSDPTPQQTTSTSIEEPATDLSNYFSDASNASALCSATFPRSNTLKTSSAFDCMSFKKDHCDVNCDPSGCSIDVICTSHELHFKCPCCSAVKTMQPGLNYYYLLKHIFNEDHPHKIMQQLKNCICSSDEVDKQENLKITKRKNSLPRRVAKSLVGRLRRLKQRNDSNVEAPQKQCVL</sequence>
<reference evidence="2" key="3">
    <citation type="submission" date="2015-06" db="UniProtKB">
        <authorList>
            <consortium name="EnsemblMetazoa"/>
        </authorList>
    </citation>
    <scope>IDENTIFICATION</scope>
</reference>
<proteinExistence type="predicted"/>
<dbReference type="InParanoid" id="T1ER32"/>
<dbReference type="HOGENOM" id="CLU_776785_0_0_1"/>
<dbReference type="Proteomes" id="UP000015101">
    <property type="component" value="Unassembled WGS sequence"/>
</dbReference>
<name>T1ER32_HELRO</name>
<evidence type="ECO:0000313" key="1">
    <source>
        <dbReference type="EMBL" id="ESO01893.1"/>
    </source>
</evidence>
<organism evidence="2 3">
    <name type="scientific">Helobdella robusta</name>
    <name type="common">Californian leech</name>
    <dbReference type="NCBI Taxonomy" id="6412"/>
    <lineage>
        <taxon>Eukaryota</taxon>
        <taxon>Metazoa</taxon>
        <taxon>Spiralia</taxon>
        <taxon>Lophotrochozoa</taxon>
        <taxon>Annelida</taxon>
        <taxon>Clitellata</taxon>
        <taxon>Hirudinea</taxon>
        <taxon>Rhynchobdellida</taxon>
        <taxon>Glossiphoniidae</taxon>
        <taxon>Helobdella</taxon>
    </lineage>
</organism>
<dbReference type="RefSeq" id="XP_009019301.1">
    <property type="nucleotide sequence ID" value="XM_009021053.1"/>
</dbReference>
<dbReference type="EMBL" id="AMQM01000746">
    <property type="status" value="NOT_ANNOTATED_CDS"/>
    <property type="molecule type" value="Genomic_DNA"/>
</dbReference>
<dbReference type="CTD" id="20199032"/>
<reference evidence="1 3" key="2">
    <citation type="journal article" date="2013" name="Nature">
        <title>Insights into bilaterian evolution from three spiralian genomes.</title>
        <authorList>
            <person name="Simakov O."/>
            <person name="Marletaz F."/>
            <person name="Cho S.J."/>
            <person name="Edsinger-Gonzales E."/>
            <person name="Havlak P."/>
            <person name="Hellsten U."/>
            <person name="Kuo D.H."/>
            <person name="Larsson T."/>
            <person name="Lv J."/>
            <person name="Arendt D."/>
            <person name="Savage R."/>
            <person name="Osoegawa K."/>
            <person name="de Jong P."/>
            <person name="Grimwood J."/>
            <person name="Chapman J.A."/>
            <person name="Shapiro H."/>
            <person name="Aerts A."/>
            <person name="Otillar R.P."/>
            <person name="Terry A.Y."/>
            <person name="Boore J.L."/>
            <person name="Grigoriev I.V."/>
            <person name="Lindberg D.R."/>
            <person name="Seaver E.C."/>
            <person name="Weisblat D.A."/>
            <person name="Putnam N.H."/>
            <person name="Rokhsar D.S."/>
        </authorList>
    </citation>
    <scope>NUCLEOTIDE SEQUENCE</scope>
</reference>
<dbReference type="GeneID" id="20199032"/>